<feature type="transmembrane region" description="Helical" evidence="1">
    <location>
        <begin position="55"/>
        <end position="85"/>
    </location>
</feature>
<dbReference type="GO" id="GO:0006629">
    <property type="term" value="P:lipid metabolic process"/>
    <property type="evidence" value="ECO:0007669"/>
    <property type="project" value="InterPro"/>
</dbReference>
<reference evidence="3" key="1">
    <citation type="submission" date="2016-10" db="EMBL/GenBank/DDBJ databases">
        <authorList>
            <person name="Benchimol M."/>
            <person name="Almeida L.G."/>
            <person name="Vasconcelos A.T."/>
            <person name="Perreira-Neves A."/>
            <person name="Rosa I.A."/>
            <person name="Tasca T."/>
            <person name="Bogo M.R."/>
            <person name="de Souza W."/>
        </authorList>
    </citation>
    <scope>NUCLEOTIDE SEQUENCE [LARGE SCALE GENOMIC DNA]</scope>
    <source>
        <strain evidence="3">K</strain>
    </source>
</reference>
<dbReference type="RefSeq" id="XP_068350047.1">
    <property type="nucleotide sequence ID" value="XM_068490446.1"/>
</dbReference>
<dbReference type="Gene3D" id="3.40.50.1820">
    <property type="entry name" value="alpha/beta hydrolase"/>
    <property type="match status" value="1"/>
</dbReference>
<sequence>MEINAPLDDELEVNEISDVSRNNDENGGLSCWQNIINKLDSEETFSSLFLLPGKLFSTFGVLIAVVACITFIIHMIVLFGTMTFIRPENKKLTKFGLLLTILFGLNMSNIAIIPIYNFFSFTYFNDPFGDFIRKFYRKFNRNTTRLNNIFSITTSILCIIFIVMILFCLGGGTKSSFNAVDIFMMVFLVILPLLKLILEIFGYVINGYISFIKGSFISEFNDESNNEGQNEKIHQKDAIMKALYNQTSIASIIKGEGNMWQFIWEIYHIVSLIVFLGYFIGVIIYTSQSKSWLIILKKKLLMPLMIRVRFPFYFILKKNRCNDCCCKCKDCCCKCKKKKIVKKETNSQNKLVAGISKKNFFINIFLVLILIGNGFSNINKNSGEYDIYPLDSTYQHIYPDPEPTINDTDKEIVSQMCYVKPYGLKMLNYIVLAHLSYIDLNDSNVDKVIREFFDLPSNNITINSYGQKKLHKFAFGGMSYFNIDQFNLTIVSIRGSTEGIDWVLDFQMFLSSALLTLVSPLSLLTRDRTPQTMNAIRKIWAAPLAMAKGSTIVSKYVQELDDYYQNVSHIFNNNIIFVGHSLGGGLAKLFGHIKGKAAISISGPGITLFQTLYPGKRKDLDSIFSEADIIPDGDPIPRVERSAATTYRTLCNKGAGTCHGILHTICMVGLMCQTPHHNFCRHLDSSTSIFKYYDDMIKYVETYN</sequence>
<gene>
    <name evidence="3" type="ORF">TRFO_02022</name>
</gene>
<accession>A0A1J4JCK5</accession>
<evidence type="ECO:0000256" key="1">
    <source>
        <dbReference type="SAM" id="Phobius"/>
    </source>
</evidence>
<dbReference type="SUPFAM" id="SSF53474">
    <property type="entry name" value="alpha/beta-Hydrolases"/>
    <property type="match status" value="1"/>
</dbReference>
<evidence type="ECO:0000259" key="2">
    <source>
        <dbReference type="Pfam" id="PF01764"/>
    </source>
</evidence>
<dbReference type="VEuPathDB" id="TrichDB:TRFO_02022"/>
<dbReference type="Proteomes" id="UP000179807">
    <property type="component" value="Unassembled WGS sequence"/>
</dbReference>
<organism evidence="3 4">
    <name type="scientific">Tritrichomonas foetus</name>
    <dbReference type="NCBI Taxonomy" id="1144522"/>
    <lineage>
        <taxon>Eukaryota</taxon>
        <taxon>Metamonada</taxon>
        <taxon>Parabasalia</taxon>
        <taxon>Tritrichomonadida</taxon>
        <taxon>Tritrichomonadidae</taxon>
        <taxon>Tritrichomonas</taxon>
    </lineage>
</organism>
<name>A0A1J4JCK5_9EUKA</name>
<evidence type="ECO:0000313" key="4">
    <source>
        <dbReference type="Proteomes" id="UP000179807"/>
    </source>
</evidence>
<proteinExistence type="predicted"/>
<feature type="transmembrane region" description="Helical" evidence="1">
    <location>
        <begin position="266"/>
        <end position="287"/>
    </location>
</feature>
<feature type="domain" description="Fungal lipase-type" evidence="2">
    <location>
        <begin position="490"/>
        <end position="591"/>
    </location>
</feature>
<protein>
    <recommendedName>
        <fullName evidence="2">Fungal lipase-type domain-containing protein</fullName>
    </recommendedName>
</protein>
<dbReference type="EMBL" id="MLAK01001148">
    <property type="protein sequence ID" value="OHS96910.1"/>
    <property type="molecule type" value="Genomic_DNA"/>
</dbReference>
<dbReference type="OrthoDB" id="58570at2759"/>
<keyword evidence="1" id="KW-1133">Transmembrane helix</keyword>
<keyword evidence="1" id="KW-0812">Transmembrane</keyword>
<dbReference type="GeneID" id="94825150"/>
<keyword evidence="1" id="KW-0472">Membrane</keyword>
<dbReference type="Pfam" id="PF01764">
    <property type="entry name" value="Lipase_3"/>
    <property type="match status" value="1"/>
</dbReference>
<feature type="transmembrane region" description="Helical" evidence="1">
    <location>
        <begin position="182"/>
        <end position="205"/>
    </location>
</feature>
<keyword evidence="4" id="KW-1185">Reference proteome</keyword>
<dbReference type="AlphaFoldDB" id="A0A1J4JCK5"/>
<feature type="transmembrane region" description="Helical" evidence="1">
    <location>
        <begin position="149"/>
        <end position="170"/>
    </location>
</feature>
<feature type="transmembrane region" description="Helical" evidence="1">
    <location>
        <begin position="97"/>
        <end position="119"/>
    </location>
</feature>
<evidence type="ECO:0000313" key="3">
    <source>
        <dbReference type="EMBL" id="OHS96910.1"/>
    </source>
</evidence>
<comment type="caution">
    <text evidence="3">The sequence shown here is derived from an EMBL/GenBank/DDBJ whole genome shotgun (WGS) entry which is preliminary data.</text>
</comment>
<dbReference type="InterPro" id="IPR029058">
    <property type="entry name" value="AB_hydrolase_fold"/>
</dbReference>
<dbReference type="InterPro" id="IPR002921">
    <property type="entry name" value="Fungal_lipase-type"/>
</dbReference>
<feature type="transmembrane region" description="Helical" evidence="1">
    <location>
        <begin position="360"/>
        <end position="378"/>
    </location>
</feature>